<evidence type="ECO:0000313" key="2">
    <source>
        <dbReference type="EMBL" id="BCR07038.1"/>
    </source>
</evidence>
<protein>
    <recommendedName>
        <fullName evidence="4">Carboxypeptidase regulatory-like domain-containing protein</fullName>
    </recommendedName>
</protein>
<keyword evidence="3" id="KW-1185">Reference proteome</keyword>
<proteinExistence type="predicted"/>
<name>A0ABM8I2L4_9BACT</name>
<evidence type="ECO:0008006" key="4">
    <source>
        <dbReference type="Google" id="ProtNLM"/>
    </source>
</evidence>
<gene>
    <name evidence="2" type="ORF">DESUT3_41070</name>
</gene>
<reference evidence="2 3" key="1">
    <citation type="journal article" date="2016" name="C (Basel)">
        <title>Selective Growth of and Electricity Production by Marine Exoelectrogenic Bacteria in Self-Aggregated Hydrogel of Microbially Reduced Graphene Oxide.</title>
        <authorList>
            <person name="Yoshida N."/>
            <person name="Goto Y."/>
            <person name="Miyata Y."/>
        </authorList>
    </citation>
    <scope>NUCLEOTIDE SEQUENCE [LARGE SCALE GENOMIC DNA]</scope>
    <source>
        <strain evidence="2 3">NIT-T3</strain>
    </source>
</reference>
<dbReference type="RefSeq" id="WP_221250408.1">
    <property type="nucleotide sequence ID" value="NZ_AP024355.1"/>
</dbReference>
<organism evidence="2 3">
    <name type="scientific">Desulfuromonas versatilis</name>
    <dbReference type="NCBI Taxonomy" id="2802975"/>
    <lineage>
        <taxon>Bacteria</taxon>
        <taxon>Pseudomonadati</taxon>
        <taxon>Thermodesulfobacteriota</taxon>
        <taxon>Desulfuromonadia</taxon>
        <taxon>Desulfuromonadales</taxon>
        <taxon>Desulfuromonadaceae</taxon>
        <taxon>Desulfuromonas</taxon>
    </lineage>
</organism>
<dbReference type="PROSITE" id="PS51257">
    <property type="entry name" value="PROKAR_LIPOPROTEIN"/>
    <property type="match status" value="1"/>
</dbReference>
<reference evidence="2 3" key="2">
    <citation type="journal article" date="2021" name="Int. J. Syst. Evol. Microbiol.">
        <title>Isolation and Polyphasic Characterization of Desulfuromonas versatilis sp. Nov., an Electrogenic Bacteria Capable of Versatile Metabolism Isolated from a Graphene Oxide-Reducing Enrichment Culture.</title>
        <authorList>
            <person name="Xie L."/>
            <person name="Yoshida N."/>
            <person name="Ishii S."/>
            <person name="Meng L."/>
        </authorList>
    </citation>
    <scope>NUCLEOTIDE SEQUENCE [LARGE SCALE GENOMIC DNA]</scope>
    <source>
        <strain evidence="2 3">NIT-T3</strain>
    </source>
</reference>
<sequence length="415" mass="43714">MRRGVRILVAGMFLVSLAGCGGGGSNDSTPVSTPASVSGVVADGYLVDATVFSDRNGNKVWDEGEPKTTTGAGGEYTLTGEEVDQHPIVVLVEAGVTVDEDNPGVPVEKSYLLMAPAGRPEFISPLTTLIQGQVERGKSIGEAEDVIKGALGFASANLFANYLADSTTASPSLHGIAQALARVFGTVQEADQSGRSAQEMVAHITDVATRQLVAIAADPDTYDPTNIGTGFTTETFSGKTFVQEYPDGGISVFTFNADGTWSEWTTDQGFYEFLQGNWEFNEAEQTISMDLNSGLMEPADVLAEVDKYLYVGNLGSAQRLAKTDPFTTSMLAGKTFQMTGLSSGVATFNADGTGVMQHDGGENSSGSWSIDDGGLLLLGGLRFYLLAGSEIANLRSVELDVPFQSIGITNMTLIE</sequence>
<feature type="signal peptide" evidence="1">
    <location>
        <begin position="1"/>
        <end position="18"/>
    </location>
</feature>
<dbReference type="EMBL" id="AP024355">
    <property type="protein sequence ID" value="BCR07038.1"/>
    <property type="molecule type" value="Genomic_DNA"/>
</dbReference>
<evidence type="ECO:0000256" key="1">
    <source>
        <dbReference type="SAM" id="SignalP"/>
    </source>
</evidence>
<dbReference type="Proteomes" id="UP001319827">
    <property type="component" value="Chromosome"/>
</dbReference>
<accession>A0ABM8I2L4</accession>
<feature type="chain" id="PRO_5045350386" description="Carboxypeptidase regulatory-like domain-containing protein" evidence="1">
    <location>
        <begin position="19"/>
        <end position="415"/>
    </location>
</feature>
<evidence type="ECO:0000313" key="3">
    <source>
        <dbReference type="Proteomes" id="UP001319827"/>
    </source>
</evidence>
<keyword evidence="1" id="KW-0732">Signal</keyword>